<feature type="chain" id="PRO_5046731148" evidence="2">
    <location>
        <begin position="23"/>
        <end position="212"/>
    </location>
</feature>
<accession>A0ABQ2B324</accession>
<dbReference type="PANTHER" id="PTHR36933:SF1">
    <property type="entry name" value="SLL0788 PROTEIN"/>
    <property type="match status" value="1"/>
</dbReference>
<evidence type="ECO:0000313" key="4">
    <source>
        <dbReference type="EMBL" id="GGI06597.1"/>
    </source>
</evidence>
<dbReference type="InterPro" id="IPR005183">
    <property type="entry name" value="DUF305_CopM-like"/>
</dbReference>
<dbReference type="Pfam" id="PF03713">
    <property type="entry name" value="DUF305"/>
    <property type="match status" value="1"/>
</dbReference>
<comment type="caution">
    <text evidence="4">The sequence shown here is derived from an EMBL/GenBank/DDBJ whole genome shotgun (WGS) entry which is preliminary data.</text>
</comment>
<feature type="signal peptide" evidence="2">
    <location>
        <begin position="1"/>
        <end position="22"/>
    </location>
</feature>
<dbReference type="PANTHER" id="PTHR36933">
    <property type="entry name" value="SLL0788 PROTEIN"/>
    <property type="match status" value="1"/>
</dbReference>
<dbReference type="Gene3D" id="1.20.1260.10">
    <property type="match status" value="1"/>
</dbReference>
<keyword evidence="5" id="KW-1185">Reference proteome</keyword>
<dbReference type="EMBL" id="BMDG01000003">
    <property type="protein sequence ID" value="GGI06597.1"/>
    <property type="molecule type" value="Genomic_DNA"/>
</dbReference>
<organism evidence="4 5">
    <name type="scientific">Isoptericola cucumis</name>
    <dbReference type="NCBI Taxonomy" id="1776856"/>
    <lineage>
        <taxon>Bacteria</taxon>
        <taxon>Bacillati</taxon>
        <taxon>Actinomycetota</taxon>
        <taxon>Actinomycetes</taxon>
        <taxon>Micrococcales</taxon>
        <taxon>Promicromonosporaceae</taxon>
        <taxon>Isoptericola</taxon>
    </lineage>
</organism>
<feature type="domain" description="DUF305" evidence="3">
    <location>
        <begin position="58"/>
        <end position="209"/>
    </location>
</feature>
<proteinExistence type="predicted"/>
<dbReference type="PROSITE" id="PS51257">
    <property type="entry name" value="PROKAR_LIPOPROTEIN"/>
    <property type="match status" value="1"/>
</dbReference>
<dbReference type="Proteomes" id="UP000632535">
    <property type="component" value="Unassembled WGS sequence"/>
</dbReference>
<evidence type="ECO:0000256" key="2">
    <source>
        <dbReference type="SAM" id="SignalP"/>
    </source>
</evidence>
<sequence length="212" mass="22255">MTKRFVLPGLALAATLTLTACSAGPTDDQHAGGHPTGAASSSAPDDAERDGEPFNAADRAFARGMVPHHEQAVVMSDVVLADDGIDPQVRELAQAIKVAQQPEIDRLTTWLDEWGADPAGPDGGHGGHDGMDGEGMSGMMSEEDLADLEAADGAAAGSLFLTQMIEHHVGAVDMARTELDDGRHPGALAMAGEIVEVQQAEIDRMRELLERQ</sequence>
<protein>
    <submittedName>
        <fullName evidence="4">DUF305 domain-containing protein</fullName>
    </submittedName>
</protein>
<evidence type="ECO:0000313" key="5">
    <source>
        <dbReference type="Proteomes" id="UP000632535"/>
    </source>
</evidence>
<name>A0ABQ2B324_9MICO</name>
<evidence type="ECO:0000259" key="3">
    <source>
        <dbReference type="Pfam" id="PF03713"/>
    </source>
</evidence>
<gene>
    <name evidence="4" type="ORF">GCM10007368_11960</name>
</gene>
<dbReference type="RefSeq" id="WP_188522736.1">
    <property type="nucleotide sequence ID" value="NZ_BMDG01000003.1"/>
</dbReference>
<reference evidence="5" key="1">
    <citation type="journal article" date="2019" name="Int. J. Syst. Evol. Microbiol.">
        <title>The Global Catalogue of Microorganisms (GCM) 10K type strain sequencing project: providing services to taxonomists for standard genome sequencing and annotation.</title>
        <authorList>
            <consortium name="The Broad Institute Genomics Platform"/>
            <consortium name="The Broad Institute Genome Sequencing Center for Infectious Disease"/>
            <person name="Wu L."/>
            <person name="Ma J."/>
        </authorList>
    </citation>
    <scope>NUCLEOTIDE SEQUENCE [LARGE SCALE GENOMIC DNA]</scope>
    <source>
        <strain evidence="5">CCM 8653</strain>
    </source>
</reference>
<feature type="region of interest" description="Disordered" evidence="1">
    <location>
        <begin position="26"/>
        <end position="52"/>
    </location>
</feature>
<evidence type="ECO:0000256" key="1">
    <source>
        <dbReference type="SAM" id="MobiDB-lite"/>
    </source>
</evidence>
<keyword evidence="2" id="KW-0732">Signal</keyword>
<dbReference type="InterPro" id="IPR012347">
    <property type="entry name" value="Ferritin-like"/>
</dbReference>